<dbReference type="GeneID" id="73338033"/>
<dbReference type="AlphaFoldDB" id="A0A9Q8SJI9"/>
<proteinExistence type="predicted"/>
<evidence type="ECO:0000313" key="3">
    <source>
        <dbReference type="Proteomes" id="UP000830671"/>
    </source>
</evidence>
<evidence type="ECO:0000313" key="2">
    <source>
        <dbReference type="EMBL" id="UQC78529.1"/>
    </source>
</evidence>
<dbReference type="Proteomes" id="UP000830671">
    <property type="component" value="Chromosome 2"/>
</dbReference>
<evidence type="ECO:0000256" key="1">
    <source>
        <dbReference type="SAM" id="MobiDB-lite"/>
    </source>
</evidence>
<name>A0A9Q8SJI9_9PEZI</name>
<feature type="region of interest" description="Disordered" evidence="1">
    <location>
        <begin position="250"/>
        <end position="286"/>
    </location>
</feature>
<sequence length="360" mass="40642">MRTRAHIETSGELETPDLRVRKKTILFCHDHNDLRAFPAETPKNGQWREASLRQVEPDCLIDLTLDKFGDAEFKRVRASGSRRRKLDGYRGMDIAVLVTPRLPEVSNYEITSGVWYDCKWLRPHCSGVAFLETSHRSVDTLVILNVLQHTRSGEPGDWVRYLEGGTTANELFGTRRPPEFLVFDCDTVPQPGLMWQTPIFRHDSSFESGRSLDNQRVMGLERPNASASTALFENCKTNVAVESIFAERGTEGRMQSAGRASPILHETGRRRSGSRSSRGLDSAPRRMKKAYERKSWWVAMLKPLTPAREYRACKEYDFKTQAGRLCGTAGIRDMMRHSCTTKVSRSTGTRGDARSVAGGL</sequence>
<dbReference type="RefSeq" id="XP_049140166.1">
    <property type="nucleotide sequence ID" value="XM_049283023.1"/>
</dbReference>
<dbReference type="EMBL" id="CP019474">
    <property type="protein sequence ID" value="UQC78529.1"/>
    <property type="molecule type" value="Genomic_DNA"/>
</dbReference>
<accession>A0A9Q8SJI9</accession>
<reference evidence="2" key="1">
    <citation type="journal article" date="2021" name="Mol. Plant Microbe Interact.">
        <title>Complete Genome Sequence of the Plant-Pathogenic Fungus Colletotrichum lupini.</title>
        <authorList>
            <person name="Baroncelli R."/>
            <person name="Pensec F."/>
            <person name="Da Lio D."/>
            <person name="Boufleur T."/>
            <person name="Vicente I."/>
            <person name="Sarrocco S."/>
            <person name="Picot A."/>
            <person name="Baraldi E."/>
            <person name="Sukno S."/>
            <person name="Thon M."/>
            <person name="Le Floch G."/>
        </authorList>
    </citation>
    <scope>NUCLEOTIDE SEQUENCE</scope>
    <source>
        <strain evidence="2">IMI 504893</strain>
    </source>
</reference>
<dbReference type="KEGG" id="clup:CLUP02_04006"/>
<keyword evidence="3" id="KW-1185">Reference proteome</keyword>
<protein>
    <submittedName>
        <fullName evidence="2">Uncharacterized protein</fullName>
    </submittedName>
</protein>
<organism evidence="2 3">
    <name type="scientific">Colletotrichum lupini</name>
    <dbReference type="NCBI Taxonomy" id="145971"/>
    <lineage>
        <taxon>Eukaryota</taxon>
        <taxon>Fungi</taxon>
        <taxon>Dikarya</taxon>
        <taxon>Ascomycota</taxon>
        <taxon>Pezizomycotina</taxon>
        <taxon>Sordariomycetes</taxon>
        <taxon>Hypocreomycetidae</taxon>
        <taxon>Glomerellales</taxon>
        <taxon>Glomerellaceae</taxon>
        <taxon>Colletotrichum</taxon>
        <taxon>Colletotrichum acutatum species complex</taxon>
    </lineage>
</organism>
<gene>
    <name evidence="2" type="ORF">CLUP02_04006</name>
</gene>